<dbReference type="Gene3D" id="3.30.530.20">
    <property type="match status" value="1"/>
</dbReference>
<proteinExistence type="inferred from homology"/>
<dbReference type="RefSeq" id="WP_184919139.1">
    <property type="nucleotide sequence ID" value="NZ_JACHMO010000001.1"/>
</dbReference>
<protein>
    <submittedName>
        <fullName evidence="3">Uncharacterized protein YndB with AHSA1/START domain</fullName>
    </submittedName>
</protein>
<dbReference type="Proteomes" id="UP000552097">
    <property type="component" value="Unassembled WGS sequence"/>
</dbReference>
<reference evidence="3 4" key="1">
    <citation type="submission" date="2020-08" db="EMBL/GenBank/DDBJ databases">
        <title>Sequencing the genomes of 1000 actinobacteria strains.</title>
        <authorList>
            <person name="Klenk H.-P."/>
        </authorList>
    </citation>
    <scope>NUCLEOTIDE SEQUENCE [LARGE SCALE GENOMIC DNA]</scope>
    <source>
        <strain evidence="3 4">DSM 45486</strain>
    </source>
</reference>
<comment type="similarity">
    <text evidence="1">Belongs to the AHA1 family.</text>
</comment>
<dbReference type="EMBL" id="JACHMO010000001">
    <property type="protein sequence ID" value="MBB5802439.1"/>
    <property type="molecule type" value="Genomic_DNA"/>
</dbReference>
<dbReference type="InterPro" id="IPR023393">
    <property type="entry name" value="START-like_dom_sf"/>
</dbReference>
<evidence type="ECO:0000313" key="4">
    <source>
        <dbReference type="Proteomes" id="UP000552097"/>
    </source>
</evidence>
<name>A0A7W9LZZ8_9PSEU</name>
<dbReference type="Pfam" id="PF08327">
    <property type="entry name" value="AHSA1"/>
    <property type="match status" value="1"/>
</dbReference>
<keyword evidence="4" id="KW-1185">Reference proteome</keyword>
<dbReference type="AlphaFoldDB" id="A0A7W9LZZ8"/>
<comment type="caution">
    <text evidence="3">The sequence shown here is derived from an EMBL/GenBank/DDBJ whole genome shotgun (WGS) entry which is preliminary data.</text>
</comment>
<feature type="domain" description="Activator of Hsp90 ATPase homologue 1/2-like C-terminal" evidence="2">
    <location>
        <begin position="35"/>
        <end position="126"/>
    </location>
</feature>
<gene>
    <name evidence="3" type="ORF">F4560_002207</name>
</gene>
<evidence type="ECO:0000259" key="2">
    <source>
        <dbReference type="Pfam" id="PF08327"/>
    </source>
</evidence>
<sequence>MTDITDVLDDTRREIVTKRIAAGEVRAIRIRRHFDARPEEVWHACTDPARFGRWFSGVSGDLRQGGRYEMDLGVSGDILHCEAPTRLVVTWAYDDRGADEVELRLAPDGDGTEMVLEHAAVNETAEMDGRLVDVILNDAGSGANGQGAGWELGLVLLDKYLHDELPDDPGAWEESPEALELADRSGAAWEAALAEYRNVGG</sequence>
<dbReference type="SUPFAM" id="SSF55961">
    <property type="entry name" value="Bet v1-like"/>
    <property type="match status" value="1"/>
</dbReference>
<accession>A0A7W9LZZ8</accession>
<dbReference type="InterPro" id="IPR013538">
    <property type="entry name" value="ASHA1/2-like_C"/>
</dbReference>
<organism evidence="3 4">
    <name type="scientific">Saccharothrix ecbatanensis</name>
    <dbReference type="NCBI Taxonomy" id="1105145"/>
    <lineage>
        <taxon>Bacteria</taxon>
        <taxon>Bacillati</taxon>
        <taxon>Actinomycetota</taxon>
        <taxon>Actinomycetes</taxon>
        <taxon>Pseudonocardiales</taxon>
        <taxon>Pseudonocardiaceae</taxon>
        <taxon>Saccharothrix</taxon>
    </lineage>
</organism>
<evidence type="ECO:0000256" key="1">
    <source>
        <dbReference type="ARBA" id="ARBA00006817"/>
    </source>
</evidence>
<evidence type="ECO:0000313" key="3">
    <source>
        <dbReference type="EMBL" id="MBB5802439.1"/>
    </source>
</evidence>